<dbReference type="Pfam" id="PF25545">
    <property type="entry name" value="DUF7924"/>
    <property type="match status" value="1"/>
</dbReference>
<dbReference type="PANTHER" id="PTHR42470">
    <property type="entry name" value="VAST DOMAIN-CONTAINING PROTEIN"/>
    <property type="match status" value="1"/>
</dbReference>
<dbReference type="AlphaFoldDB" id="A0A8H4RAH5"/>
<evidence type="ECO:0000256" key="1">
    <source>
        <dbReference type="SAM" id="MobiDB-lite"/>
    </source>
</evidence>
<dbReference type="Proteomes" id="UP000566819">
    <property type="component" value="Unassembled WGS sequence"/>
</dbReference>
<feature type="region of interest" description="Disordered" evidence="1">
    <location>
        <begin position="332"/>
        <end position="357"/>
    </location>
</feature>
<feature type="compositionally biased region" description="Low complexity" evidence="1">
    <location>
        <begin position="13"/>
        <end position="28"/>
    </location>
</feature>
<dbReference type="OrthoDB" id="3560112at2759"/>
<feature type="domain" description="DUF7924" evidence="2">
    <location>
        <begin position="80"/>
        <end position="326"/>
    </location>
</feature>
<dbReference type="InterPro" id="IPR057684">
    <property type="entry name" value="DUF7924"/>
</dbReference>
<dbReference type="EMBL" id="JAAMPI010001302">
    <property type="protein sequence ID" value="KAF4625756.1"/>
    <property type="molecule type" value="Genomic_DNA"/>
</dbReference>
<feature type="region of interest" description="Disordered" evidence="1">
    <location>
        <begin position="1"/>
        <end position="31"/>
    </location>
</feature>
<sequence length="357" mass="39466">MDPSHMPMTPDRTVSGKSRSSTSTNTSTADDGRKMTLIGLLDSAAGKDRLAQKNLLRGAVQQIVGGERASVMKPQSAQAFTKTLSKMQRRNEPTIAGRLMPFLVKRDRTVTASLGDDESVLLSGEEADRPTLKSFELDHLDWSIDKDFARGSVPFPAGETRPPSDFGVKNPKPDITYGFEPDAFDNAQQRALLTFEPELSSGIISPFFTIQWKGFQGSMQLAKDQARRDGAAMVHSRRKAIERAGISSTADELDVASMAFTCVINAEAAHLHIHWAEDVEGRTDWLMAVVKRYHLEEESDVADLRRALHNILDWGLSERLALVKQQVDMYREREQAAPTPACSTDGGPAKRRRVEGD</sequence>
<evidence type="ECO:0000313" key="3">
    <source>
        <dbReference type="EMBL" id="KAF4625756.1"/>
    </source>
</evidence>
<accession>A0A8H4RAH5</accession>
<proteinExistence type="predicted"/>
<protein>
    <recommendedName>
        <fullName evidence="2">DUF7924 domain-containing protein</fullName>
    </recommendedName>
</protein>
<name>A0A8H4RAH5_9HELO</name>
<gene>
    <name evidence="3" type="ORF">G7Y89_g12408</name>
</gene>
<evidence type="ECO:0000313" key="4">
    <source>
        <dbReference type="Proteomes" id="UP000566819"/>
    </source>
</evidence>
<reference evidence="3 4" key="1">
    <citation type="submission" date="2020-03" db="EMBL/GenBank/DDBJ databases">
        <title>Draft Genome Sequence of Cudoniella acicularis.</title>
        <authorList>
            <person name="Buettner E."/>
            <person name="Kellner H."/>
        </authorList>
    </citation>
    <scope>NUCLEOTIDE SEQUENCE [LARGE SCALE GENOMIC DNA]</scope>
    <source>
        <strain evidence="3 4">DSM 108380</strain>
    </source>
</reference>
<dbReference type="PANTHER" id="PTHR42470:SF1">
    <property type="entry name" value="VAST DOMAIN-CONTAINING PROTEIN"/>
    <property type="match status" value="1"/>
</dbReference>
<organism evidence="3 4">
    <name type="scientific">Cudoniella acicularis</name>
    <dbReference type="NCBI Taxonomy" id="354080"/>
    <lineage>
        <taxon>Eukaryota</taxon>
        <taxon>Fungi</taxon>
        <taxon>Dikarya</taxon>
        <taxon>Ascomycota</taxon>
        <taxon>Pezizomycotina</taxon>
        <taxon>Leotiomycetes</taxon>
        <taxon>Helotiales</taxon>
        <taxon>Tricladiaceae</taxon>
        <taxon>Cudoniella</taxon>
    </lineage>
</organism>
<keyword evidence="4" id="KW-1185">Reference proteome</keyword>
<comment type="caution">
    <text evidence="3">The sequence shown here is derived from an EMBL/GenBank/DDBJ whole genome shotgun (WGS) entry which is preliminary data.</text>
</comment>
<evidence type="ECO:0000259" key="2">
    <source>
        <dbReference type="Pfam" id="PF25545"/>
    </source>
</evidence>